<evidence type="ECO:0000313" key="2">
    <source>
        <dbReference type="Proteomes" id="UP000036520"/>
    </source>
</evidence>
<reference evidence="1 2" key="1">
    <citation type="submission" date="2015-07" db="EMBL/GenBank/DDBJ databases">
        <authorList>
            <person name="Kim K.M."/>
        </authorList>
    </citation>
    <scope>NUCLEOTIDE SEQUENCE [LARGE SCALE GENOMIC DNA]</scope>
    <source>
        <strain evidence="1 2">KCTC 12363</strain>
    </source>
</reference>
<dbReference type="Proteomes" id="UP000036520">
    <property type="component" value="Chromosome"/>
</dbReference>
<dbReference type="KEGG" id="camu:CA2015_0453"/>
<dbReference type="AlphaFoldDB" id="A0A0H4PAZ0"/>
<gene>
    <name evidence="1" type="ORF">CA2015_0453</name>
</gene>
<organism evidence="1 2">
    <name type="scientific">Cyclobacterium amurskyense</name>
    <dbReference type="NCBI Taxonomy" id="320787"/>
    <lineage>
        <taxon>Bacteria</taxon>
        <taxon>Pseudomonadati</taxon>
        <taxon>Bacteroidota</taxon>
        <taxon>Cytophagia</taxon>
        <taxon>Cytophagales</taxon>
        <taxon>Cyclobacteriaceae</taxon>
        <taxon>Cyclobacterium</taxon>
    </lineage>
</organism>
<dbReference type="RefSeq" id="WP_048640410.1">
    <property type="nucleotide sequence ID" value="NZ_CP012040.1"/>
</dbReference>
<accession>A0A0H4PAZ0</accession>
<dbReference type="OrthoDB" id="977823at2"/>
<protein>
    <submittedName>
        <fullName evidence="1">Uncharacterized protein</fullName>
    </submittedName>
</protein>
<name>A0A0H4PAZ0_9BACT</name>
<proteinExistence type="predicted"/>
<dbReference type="STRING" id="320787.CA2015_0453"/>
<sequence>MRTYFMLLLLLILFIQGVEAQDIDHILMKKDIEVAETILEGLITPQAKSQALSIVSNGEVMVLDMDQPIPQNNLRLHSGKSNKMRSQYIKGFGVMIAIDIRDQVFNGFHLYNSKPFSDSTTVPTKGAVNMQSFIGDQTFESNIGLGKTSTLTKSIQGFKSDRNDIDKENLITYLLDYGPLISQMAPDDKLLVVLIENKDSGLAFNINDTHKVDNNVSAAITKSDLTDFSTGKINREEAITRIQFSSLGTTKIAQDLLVFASILERLYQIDLSANYYIQQKPSVQILPGFGVIYSINLFSSIRKNKGFYDFPTLNLKNITEKERDDKVVGLYPEFLNEITKQFTTYGKTIKSIAPNERVLLQLTMPSCNTCQMPGTVEISAKAKDLLAFGKGEMNLKQIMQKVVLEFI</sequence>
<evidence type="ECO:0000313" key="1">
    <source>
        <dbReference type="EMBL" id="AKP49923.1"/>
    </source>
</evidence>
<dbReference type="EMBL" id="CP012040">
    <property type="protein sequence ID" value="AKP49923.1"/>
    <property type="molecule type" value="Genomic_DNA"/>
</dbReference>
<keyword evidence="2" id="KW-1185">Reference proteome</keyword>